<evidence type="ECO:0000259" key="2">
    <source>
        <dbReference type="Pfam" id="PF07007"/>
    </source>
</evidence>
<name>A0A4P7CWA1_9BURK</name>
<dbReference type="OrthoDB" id="9114478at2"/>
<dbReference type="RefSeq" id="WP_134751436.1">
    <property type="nucleotide sequence ID" value="NZ_CP038149.1"/>
</dbReference>
<feature type="signal peptide" evidence="1">
    <location>
        <begin position="1"/>
        <end position="19"/>
    </location>
</feature>
<keyword evidence="4" id="KW-1185">Reference proteome</keyword>
<dbReference type="InterPro" id="IPR009739">
    <property type="entry name" value="LprI-like_N"/>
</dbReference>
<organism evidence="3 4">
    <name type="scientific">Paraburkholderia pallida</name>
    <dbReference type="NCBI Taxonomy" id="2547399"/>
    <lineage>
        <taxon>Bacteria</taxon>
        <taxon>Pseudomonadati</taxon>
        <taxon>Pseudomonadota</taxon>
        <taxon>Betaproteobacteria</taxon>
        <taxon>Burkholderiales</taxon>
        <taxon>Burkholderiaceae</taxon>
        <taxon>Paraburkholderia</taxon>
    </lineage>
</organism>
<protein>
    <submittedName>
        <fullName evidence="3">DUF1311 domain-containing protein</fullName>
    </submittedName>
</protein>
<proteinExistence type="predicted"/>
<gene>
    <name evidence="3" type="ORF">E1956_17630</name>
</gene>
<feature type="domain" description="Lysozyme inhibitor LprI-like N-terminal" evidence="2">
    <location>
        <begin position="58"/>
        <end position="154"/>
    </location>
</feature>
<dbReference type="Proteomes" id="UP000295727">
    <property type="component" value="Chromosome 2"/>
</dbReference>
<reference evidence="3 4" key="1">
    <citation type="submission" date="2019-03" db="EMBL/GenBank/DDBJ databases">
        <title>Paraburkholderia sp. 7MH5, isolated from subtropical forest soil.</title>
        <authorList>
            <person name="Gao Z.-H."/>
            <person name="Qiu L.-H."/>
        </authorList>
    </citation>
    <scope>NUCLEOTIDE SEQUENCE [LARGE SCALE GENOMIC DNA]</scope>
    <source>
        <strain evidence="3 4">7MH5</strain>
    </source>
</reference>
<evidence type="ECO:0000313" key="4">
    <source>
        <dbReference type="Proteomes" id="UP000295727"/>
    </source>
</evidence>
<dbReference type="KEGG" id="ppai:E1956_17630"/>
<keyword evidence="1" id="KW-0732">Signal</keyword>
<dbReference type="AlphaFoldDB" id="A0A4P7CWA1"/>
<evidence type="ECO:0000256" key="1">
    <source>
        <dbReference type="SAM" id="SignalP"/>
    </source>
</evidence>
<dbReference type="EMBL" id="CP038149">
    <property type="protein sequence ID" value="QBQ99056.1"/>
    <property type="molecule type" value="Genomic_DNA"/>
</dbReference>
<evidence type="ECO:0000313" key="3">
    <source>
        <dbReference type="EMBL" id="QBQ99056.1"/>
    </source>
</evidence>
<feature type="chain" id="PRO_5020652840" evidence="1">
    <location>
        <begin position="20"/>
        <end position="161"/>
    </location>
</feature>
<dbReference type="Pfam" id="PF07007">
    <property type="entry name" value="LprI"/>
    <property type="match status" value="1"/>
</dbReference>
<accession>A0A4P7CWA1</accession>
<sequence length="161" mass="18299">MRVTKISLILFLIVNAAHASSSIYGSEFDYKKATPTSKYFSGKTRAQVASYCKGEMLGTMDLSACAQFRYESAIAALNKRITEVVKILKVDDKENSAYGQPAALPYFEKAQASWEQYRDNNCYFDTYSVGQASLHFVYFWDCMTRITNNRLTELTKPDNDE</sequence>
<dbReference type="Gene3D" id="1.20.1270.180">
    <property type="match status" value="1"/>
</dbReference>